<dbReference type="GO" id="GO:0004497">
    <property type="term" value="F:monooxygenase activity"/>
    <property type="evidence" value="ECO:0007669"/>
    <property type="project" value="UniProtKB-KW"/>
</dbReference>
<keyword evidence="8" id="KW-1185">Reference proteome</keyword>
<protein>
    <recommendedName>
        <fullName evidence="2">Probable nitronate monooxygenase</fullName>
    </recommendedName>
</protein>
<evidence type="ECO:0000256" key="2">
    <source>
        <dbReference type="ARBA" id="ARBA00013457"/>
    </source>
</evidence>
<organism evidence="7 8">
    <name type="scientific">Thermaerobacter composti</name>
    <dbReference type="NCBI Taxonomy" id="554949"/>
    <lineage>
        <taxon>Bacteria</taxon>
        <taxon>Bacillati</taxon>
        <taxon>Bacillota</taxon>
        <taxon>Clostridia</taxon>
        <taxon>Eubacteriales</taxon>
        <taxon>Clostridiales Family XVII. Incertae Sedis</taxon>
        <taxon>Thermaerobacter</taxon>
    </lineage>
</organism>
<comment type="function">
    <text evidence="1">Nitronate monooxygenase that uses molecular oxygen to catalyze the oxidative denitrification of alkyl nitronates. Acts on propionate 3-nitronate (P3N), the presumed physiological substrate. Probably functions in the detoxification of P3N, a metabolic poison produced by plants and fungi as a defense mechanism.</text>
</comment>
<dbReference type="PANTHER" id="PTHR32332">
    <property type="entry name" value="2-NITROPROPANE DIOXYGENASE"/>
    <property type="match status" value="1"/>
</dbReference>
<dbReference type="PANTHER" id="PTHR32332:SF20">
    <property type="entry name" value="2-NITROPROPANE DIOXYGENASE-LIKE PROTEIN"/>
    <property type="match status" value="1"/>
</dbReference>
<dbReference type="Proteomes" id="UP001304683">
    <property type="component" value="Chromosome"/>
</dbReference>
<keyword evidence="4" id="KW-0288">FMN</keyword>
<dbReference type="InterPro" id="IPR013785">
    <property type="entry name" value="Aldolase_TIM"/>
</dbReference>
<dbReference type="Pfam" id="PF03060">
    <property type="entry name" value="NMO"/>
    <property type="match status" value="2"/>
</dbReference>
<dbReference type="RefSeq" id="WP_318750478.1">
    <property type="nucleotide sequence ID" value="NZ_CP132508.1"/>
</dbReference>
<evidence type="ECO:0000256" key="6">
    <source>
        <dbReference type="SAM" id="MobiDB-lite"/>
    </source>
</evidence>
<name>A0ABZ0QMH5_9FIRM</name>
<evidence type="ECO:0000256" key="5">
    <source>
        <dbReference type="ARBA" id="ARBA00023002"/>
    </source>
</evidence>
<dbReference type="CDD" id="cd04730">
    <property type="entry name" value="NPD_like"/>
    <property type="match status" value="1"/>
</dbReference>
<evidence type="ECO:0000313" key="8">
    <source>
        <dbReference type="Proteomes" id="UP001304683"/>
    </source>
</evidence>
<evidence type="ECO:0000256" key="1">
    <source>
        <dbReference type="ARBA" id="ARBA00003535"/>
    </source>
</evidence>
<keyword evidence="7" id="KW-0503">Monooxygenase</keyword>
<reference evidence="7 8" key="1">
    <citation type="submission" date="2023-08" db="EMBL/GenBank/DDBJ databases">
        <title>Genome sequence of Thermaerobacter compostii strain Ins1, a spore-forming filamentous bacterium isolated from a deep geothermal reservoir.</title>
        <authorList>
            <person name="Bregnard D."/>
            <person name="Gonzalez D."/>
            <person name="Junier P."/>
        </authorList>
    </citation>
    <scope>NUCLEOTIDE SEQUENCE [LARGE SCALE GENOMIC DNA]</scope>
    <source>
        <strain evidence="7 8">Ins1</strain>
    </source>
</reference>
<dbReference type="InterPro" id="IPR004136">
    <property type="entry name" value="NMO"/>
</dbReference>
<evidence type="ECO:0000256" key="3">
    <source>
        <dbReference type="ARBA" id="ARBA00022630"/>
    </source>
</evidence>
<keyword evidence="3" id="KW-0285">Flavoprotein</keyword>
<dbReference type="Gene3D" id="3.20.20.70">
    <property type="entry name" value="Aldolase class I"/>
    <property type="match status" value="1"/>
</dbReference>
<evidence type="ECO:0000313" key="7">
    <source>
        <dbReference type="EMBL" id="WPD18674.1"/>
    </source>
</evidence>
<accession>A0ABZ0QMH5</accession>
<evidence type="ECO:0000256" key="4">
    <source>
        <dbReference type="ARBA" id="ARBA00022643"/>
    </source>
</evidence>
<gene>
    <name evidence="7" type="ORF">Q5761_09955</name>
</gene>
<dbReference type="SUPFAM" id="SSF51412">
    <property type="entry name" value="Inosine monophosphate dehydrogenase (IMPDH)"/>
    <property type="match status" value="1"/>
</dbReference>
<sequence length="339" mass="35749">MRTRFTERFGVELPIVQGGLAYLARSELCAAVSAAGGLGQLTAATMESPEVLREEIRRVRALTDRPFGVNFAIGHRDLSDFIRVTIEERVEIISVTGGNPEPLFKAFAGHPVLKMVLVAGVRQAQKAEALGADAVIAVGVEGGGHIGRDDIGTLVLVPRVVESVKIPVLASGGIVDGRGLAAALALGADGIEMGTRFVATVECPAHPAYKQALVEARETDTVVIERSLGRPGRVLRGPWAERILEAEARGAGLEELLPLISGRANTRAALEGKLDEGFVWAGQGVGLIRDIPPVAELLRRMVDEAALALREAAERLQAPAGEVTRRLARQEPGAGSPGA</sequence>
<feature type="region of interest" description="Disordered" evidence="6">
    <location>
        <begin position="320"/>
        <end position="339"/>
    </location>
</feature>
<proteinExistence type="predicted"/>
<keyword evidence="5" id="KW-0560">Oxidoreductase</keyword>
<dbReference type="EMBL" id="CP132508">
    <property type="protein sequence ID" value="WPD18674.1"/>
    <property type="molecule type" value="Genomic_DNA"/>
</dbReference>